<gene>
    <name evidence="5" type="ORF">GH723_00095</name>
</gene>
<dbReference type="PANTHER" id="PTHR42736:SF1">
    <property type="entry name" value="PROTEIN-GLUTAMINE GAMMA-GLUTAMYLTRANSFERASE"/>
    <property type="match status" value="1"/>
</dbReference>
<dbReference type="InterPro" id="IPR021878">
    <property type="entry name" value="TgpA_N"/>
</dbReference>
<feature type="transmembrane region" description="Helical" evidence="2">
    <location>
        <begin position="68"/>
        <end position="87"/>
    </location>
</feature>
<evidence type="ECO:0000256" key="1">
    <source>
        <dbReference type="SAM" id="MobiDB-lite"/>
    </source>
</evidence>
<feature type="transmembrane region" description="Helical" evidence="2">
    <location>
        <begin position="611"/>
        <end position="636"/>
    </location>
</feature>
<protein>
    <recommendedName>
        <fullName evidence="7">Transglutaminase-like domain-containing protein</fullName>
    </recommendedName>
</protein>
<dbReference type="Gene3D" id="3.10.620.30">
    <property type="match status" value="1"/>
</dbReference>
<feature type="compositionally biased region" description="Acidic residues" evidence="1">
    <location>
        <begin position="588"/>
        <end position="604"/>
    </location>
</feature>
<evidence type="ECO:0000256" key="2">
    <source>
        <dbReference type="SAM" id="Phobius"/>
    </source>
</evidence>
<sequence length="749" mass="79229">MTVPLATRLRPGRADLVDLAFSAVLAALGVVGFRTVFAGGEELVVGLPAVVLGVALGYVVVRTRLPVLVAFAASIVVLTVLSGPLALRHRALGGVLPSLDAASGLADGIVNGWIRLLTTLPPAGQAGDLLAIPYVCGFAGGLLAAALAVRFSRKVWCVLPPSAVLVLSVLMGTKRPASLLLQGVVFGALTITWVSLRHHRGRAVNQAPPSRSRLVTAAGLVVLAALGGVVVGPRLPGADADDRFILRDEVEPPFDPLTEPSPLAAYRNYTDQDERTDEILTVRGLPDGARIRIASMDAYSGTEWEATGSGSVLAGEYLRVGAAIPDEGLGVEVDVSVEVHEPEGVWVPLAGDVTRLDFDGPRGDELDDAVRVSIQTDTAAVPGRLRPGDRYTFSARFVDLPSADVLVESPLDPRFRREEAADVPQEFISRAADWAGDQPTAFGEVLAIAEGLRTEGAYTDGGPEANPVSPPGHSLRRLLDFIGVEQPFGNGEQFAAAQGLLAQARGIPVRVVMGFHNERGEDEITFRGEDIEAWIEVPVAGYGWVAVDGTPPEDQLPDPLKQPRSLTENPEPQPPPPTTIPPPTSIPDELDPEEPEEEDEDDEAGSGLPGWLLVAVAVLAVPALLLGLPALAIVLLKGRRRRRRRTTGSSVDRVVGSFSELVDLTRDAGGAVPPRATRNEQSKVMGSAGATTLARRADAAVFGQREPTPAEVDAAWEELASAEGALRAEMGRGQRLRTAVNLTSLRPMR</sequence>
<keyword evidence="2" id="KW-0812">Transmembrane</keyword>
<feature type="transmembrane region" description="Helical" evidence="2">
    <location>
        <begin position="179"/>
        <end position="196"/>
    </location>
</feature>
<dbReference type="AlphaFoldDB" id="A0A5Q2RH54"/>
<evidence type="ECO:0000313" key="6">
    <source>
        <dbReference type="Proteomes" id="UP000334019"/>
    </source>
</evidence>
<keyword evidence="2" id="KW-1133">Transmembrane helix</keyword>
<dbReference type="EMBL" id="CP045851">
    <property type="protein sequence ID" value="QGG93636.1"/>
    <property type="molecule type" value="Genomic_DNA"/>
</dbReference>
<proteinExistence type="predicted"/>
<dbReference type="Pfam" id="PF01841">
    <property type="entry name" value="Transglut_core"/>
    <property type="match status" value="1"/>
</dbReference>
<dbReference type="SUPFAM" id="SSF54001">
    <property type="entry name" value="Cysteine proteinases"/>
    <property type="match status" value="1"/>
</dbReference>
<feature type="transmembrane region" description="Helical" evidence="2">
    <location>
        <begin position="16"/>
        <end position="37"/>
    </location>
</feature>
<keyword evidence="6" id="KW-1185">Reference proteome</keyword>
<reference evidence="5 6" key="1">
    <citation type="submission" date="2019-11" db="EMBL/GenBank/DDBJ databases">
        <authorList>
            <person name="He Y."/>
        </authorList>
    </citation>
    <scope>NUCLEOTIDE SEQUENCE [LARGE SCALE GENOMIC DNA]</scope>
    <source>
        <strain evidence="5 6">SCSIO 58843</strain>
    </source>
</reference>
<evidence type="ECO:0000259" key="3">
    <source>
        <dbReference type="Pfam" id="PF01841"/>
    </source>
</evidence>
<feature type="domain" description="Transglutaminase-like" evidence="3">
    <location>
        <begin position="436"/>
        <end position="548"/>
    </location>
</feature>
<feature type="domain" description="Protein-glutamine gamma-glutamyltransferase TgpA N-terminal" evidence="4">
    <location>
        <begin position="25"/>
        <end position="379"/>
    </location>
</feature>
<evidence type="ECO:0000313" key="5">
    <source>
        <dbReference type="EMBL" id="QGG93636.1"/>
    </source>
</evidence>
<evidence type="ECO:0000259" key="4">
    <source>
        <dbReference type="Pfam" id="PF11992"/>
    </source>
</evidence>
<dbReference type="PANTHER" id="PTHR42736">
    <property type="entry name" value="PROTEIN-GLUTAMINE GAMMA-GLUTAMYLTRANSFERASE"/>
    <property type="match status" value="1"/>
</dbReference>
<dbReference type="Pfam" id="PF11992">
    <property type="entry name" value="TgpA_N"/>
    <property type="match status" value="1"/>
</dbReference>
<dbReference type="RefSeq" id="WP_153757743.1">
    <property type="nucleotide sequence ID" value="NZ_CP045851.1"/>
</dbReference>
<accession>A0A5Q2RH54</accession>
<dbReference type="KEGG" id="atq:GH723_00095"/>
<keyword evidence="2" id="KW-0472">Membrane</keyword>
<feature type="transmembrane region" description="Helical" evidence="2">
    <location>
        <begin position="217"/>
        <end position="235"/>
    </location>
</feature>
<feature type="compositionally biased region" description="Pro residues" evidence="1">
    <location>
        <begin position="571"/>
        <end position="585"/>
    </location>
</feature>
<dbReference type="InterPro" id="IPR052901">
    <property type="entry name" value="Bact_TGase-like"/>
</dbReference>
<feature type="transmembrane region" description="Helical" evidence="2">
    <location>
        <begin position="43"/>
        <end position="61"/>
    </location>
</feature>
<dbReference type="Proteomes" id="UP000334019">
    <property type="component" value="Chromosome"/>
</dbReference>
<name>A0A5Q2RH54_9ACTN</name>
<feature type="region of interest" description="Disordered" evidence="1">
    <location>
        <begin position="546"/>
        <end position="606"/>
    </location>
</feature>
<dbReference type="InterPro" id="IPR002931">
    <property type="entry name" value="Transglutaminase-like"/>
</dbReference>
<organism evidence="5 6">
    <name type="scientific">Actinomarinicola tropica</name>
    <dbReference type="NCBI Taxonomy" id="2789776"/>
    <lineage>
        <taxon>Bacteria</taxon>
        <taxon>Bacillati</taxon>
        <taxon>Actinomycetota</taxon>
        <taxon>Acidimicrobiia</taxon>
        <taxon>Acidimicrobiales</taxon>
        <taxon>Iamiaceae</taxon>
        <taxon>Actinomarinicola</taxon>
    </lineage>
</organism>
<evidence type="ECO:0008006" key="7">
    <source>
        <dbReference type="Google" id="ProtNLM"/>
    </source>
</evidence>
<feature type="transmembrane region" description="Helical" evidence="2">
    <location>
        <begin position="155"/>
        <end position="173"/>
    </location>
</feature>
<feature type="transmembrane region" description="Helical" evidence="2">
    <location>
        <begin position="129"/>
        <end position="148"/>
    </location>
</feature>
<dbReference type="InterPro" id="IPR038765">
    <property type="entry name" value="Papain-like_cys_pep_sf"/>
</dbReference>